<name>A0ABZ2MCJ4_9BACT</name>
<sequence>MLFGNAMLFTNATLVTMNPTRDIVTDGAIAVEGPRIVQVGKSKDLRGSYPEEQTIDLGGKLVIPGLVDTHVHLAQAMLRGSADELTLIPWLCERIWVLQGNYTEADGYASARLCIAEMLKSGTTTFLEAMLAHRYGFDGIAQAVEESGIRACLGGIVMDVGTYATQTAAMHPGMIESRESLRGVVAMHDKWHGRADGRIHVWFGPRTPGGVTPELYREMSAIARERNMGITMHLAEVEADRTFLQSEYGLSPVRYAERVGLLGPRSVLVHMIWLDDGDVALLAQTGTHVSYNPSSNAKLGSGVCDVQRLLDRGVNVALGCDGAPANNDYDLIREMKFGSLVQKAVSRNATVLPAETMLEMATLGGARALGLEREIGSLEVGKRADFAVVDLHRAHTVPAFRPVSTLVYAATGGDVDTVVVDGRIVVSGGVLRSMNEAEILAEANARAAQVYRRAGLSGAMTRSAWPVL</sequence>
<evidence type="ECO:0000259" key="2">
    <source>
        <dbReference type="Pfam" id="PF01979"/>
    </source>
</evidence>
<evidence type="ECO:0000256" key="1">
    <source>
        <dbReference type="ARBA" id="ARBA00022801"/>
    </source>
</evidence>
<dbReference type="Pfam" id="PF01979">
    <property type="entry name" value="Amidohydro_1"/>
    <property type="match status" value="1"/>
</dbReference>
<dbReference type="RefSeq" id="WP_394829816.1">
    <property type="nucleotide sequence ID" value="NZ_CP089984.1"/>
</dbReference>
<reference evidence="3 4" key="1">
    <citation type="submission" date="2021-12" db="EMBL/GenBank/DDBJ databases">
        <title>Discovery of the Pendulisporaceae a myxobacterial family with distinct sporulation behavior and unique specialized metabolism.</title>
        <authorList>
            <person name="Garcia R."/>
            <person name="Popoff A."/>
            <person name="Bader C.D."/>
            <person name="Loehr J."/>
            <person name="Walesch S."/>
            <person name="Walt C."/>
            <person name="Boldt J."/>
            <person name="Bunk B."/>
            <person name="Haeckl F.J.F.P.J."/>
            <person name="Gunesch A.P."/>
            <person name="Birkelbach J."/>
            <person name="Nuebel U."/>
            <person name="Pietschmann T."/>
            <person name="Bach T."/>
            <person name="Mueller R."/>
        </authorList>
    </citation>
    <scope>NUCLEOTIDE SEQUENCE [LARGE SCALE GENOMIC DNA]</scope>
    <source>
        <strain evidence="3 4">MSr11954</strain>
    </source>
</reference>
<protein>
    <submittedName>
        <fullName evidence="3">Amidohydrolase</fullName>
    </submittedName>
</protein>
<dbReference type="InterPro" id="IPR050287">
    <property type="entry name" value="MTA/SAH_deaminase"/>
</dbReference>
<proteinExistence type="predicted"/>
<dbReference type="PANTHER" id="PTHR43794:SF11">
    <property type="entry name" value="AMIDOHYDROLASE-RELATED DOMAIN-CONTAINING PROTEIN"/>
    <property type="match status" value="1"/>
</dbReference>
<dbReference type="CDD" id="cd01298">
    <property type="entry name" value="ATZ_TRZ_like"/>
    <property type="match status" value="1"/>
</dbReference>
<dbReference type="PANTHER" id="PTHR43794">
    <property type="entry name" value="AMINOHYDROLASE SSNA-RELATED"/>
    <property type="match status" value="1"/>
</dbReference>
<organism evidence="3 4">
    <name type="scientific">Pendulispora albinea</name>
    <dbReference type="NCBI Taxonomy" id="2741071"/>
    <lineage>
        <taxon>Bacteria</taxon>
        <taxon>Pseudomonadati</taxon>
        <taxon>Myxococcota</taxon>
        <taxon>Myxococcia</taxon>
        <taxon>Myxococcales</taxon>
        <taxon>Sorangiineae</taxon>
        <taxon>Pendulisporaceae</taxon>
        <taxon>Pendulispora</taxon>
    </lineage>
</organism>
<dbReference type="SUPFAM" id="SSF51338">
    <property type="entry name" value="Composite domain of metallo-dependent hydrolases"/>
    <property type="match status" value="1"/>
</dbReference>
<dbReference type="SUPFAM" id="SSF51556">
    <property type="entry name" value="Metallo-dependent hydrolases"/>
    <property type="match status" value="1"/>
</dbReference>
<dbReference type="EMBL" id="CP089984">
    <property type="protein sequence ID" value="WXB20210.1"/>
    <property type="molecule type" value="Genomic_DNA"/>
</dbReference>
<evidence type="ECO:0000313" key="4">
    <source>
        <dbReference type="Proteomes" id="UP001370348"/>
    </source>
</evidence>
<gene>
    <name evidence="3" type="ORF">LZC94_18585</name>
</gene>
<dbReference type="InterPro" id="IPR011059">
    <property type="entry name" value="Metal-dep_hydrolase_composite"/>
</dbReference>
<feature type="domain" description="Amidohydrolase-related" evidence="2">
    <location>
        <begin position="61"/>
        <end position="425"/>
    </location>
</feature>
<keyword evidence="4" id="KW-1185">Reference proteome</keyword>
<evidence type="ECO:0000313" key="3">
    <source>
        <dbReference type="EMBL" id="WXB20210.1"/>
    </source>
</evidence>
<dbReference type="Gene3D" id="3.20.20.140">
    <property type="entry name" value="Metal-dependent hydrolases"/>
    <property type="match status" value="1"/>
</dbReference>
<accession>A0ABZ2MCJ4</accession>
<dbReference type="Gene3D" id="2.30.40.10">
    <property type="entry name" value="Urease, subunit C, domain 1"/>
    <property type="match status" value="1"/>
</dbReference>
<dbReference type="Proteomes" id="UP001370348">
    <property type="component" value="Chromosome"/>
</dbReference>
<dbReference type="InterPro" id="IPR032466">
    <property type="entry name" value="Metal_Hydrolase"/>
</dbReference>
<keyword evidence="1" id="KW-0378">Hydrolase</keyword>
<dbReference type="InterPro" id="IPR006680">
    <property type="entry name" value="Amidohydro-rel"/>
</dbReference>